<protein>
    <submittedName>
        <fullName evidence="2">Uncharacterized protein</fullName>
    </submittedName>
</protein>
<evidence type="ECO:0000256" key="1">
    <source>
        <dbReference type="SAM" id="Phobius"/>
    </source>
</evidence>
<keyword evidence="1" id="KW-0812">Transmembrane</keyword>
<dbReference type="OrthoDB" id="36999at10239"/>
<accession>A0A2H4T2Z4</accession>
<organism evidence="2">
    <name type="scientific">Tomelloso virus</name>
    <dbReference type="NCBI Taxonomy" id="2053981"/>
    <lineage>
        <taxon>Viruses</taxon>
        <taxon>Viruses incertae sedis</taxon>
        <taxon>Naldaviricetes</taxon>
        <taxon>Lefavirales</taxon>
        <taxon>Nudiviridae</taxon>
        <taxon>Alphanudivirus</taxon>
        <taxon>Alphanudivirus alterdromelanogasteris</taxon>
    </lineage>
</organism>
<keyword evidence="1" id="KW-0472">Membrane</keyword>
<dbReference type="RefSeq" id="YP_009553408.1">
    <property type="nucleotide sequence ID" value="NC_040789.1"/>
</dbReference>
<keyword evidence="3" id="KW-1185">Reference proteome</keyword>
<evidence type="ECO:0000313" key="3">
    <source>
        <dbReference type="Proteomes" id="UP000289333"/>
    </source>
</evidence>
<dbReference type="KEGG" id="vg:41701422"/>
<name>A0A2H4T2Z4_9VIRU</name>
<proteinExistence type="predicted"/>
<dbReference type="EMBL" id="KY457233">
    <property type="protein sequence ID" value="ATY70259.1"/>
    <property type="molecule type" value="Genomic_DNA"/>
</dbReference>
<evidence type="ECO:0000313" key="2">
    <source>
        <dbReference type="EMBL" id="ATY70259.1"/>
    </source>
</evidence>
<dbReference type="Proteomes" id="UP000289333">
    <property type="component" value="Segment"/>
</dbReference>
<feature type="transmembrane region" description="Helical" evidence="1">
    <location>
        <begin position="74"/>
        <end position="95"/>
    </location>
</feature>
<keyword evidence="1" id="KW-1133">Transmembrane helix</keyword>
<feature type="transmembrane region" description="Helical" evidence="1">
    <location>
        <begin position="31"/>
        <end position="53"/>
    </location>
</feature>
<reference evidence="2" key="1">
    <citation type="journal article" date="2021" name="Virus">
        <title>The discovery, distribution and diversity of DNA viruses associated with Drosophila melanogaster in Europe.</title>
        <authorList>
            <person name="Wallace M.A."/>
            <person name="Coffman K.A."/>
            <person name="Gilbert C."/>
            <person name="Ravindran S."/>
            <person name="Albery G.F."/>
            <person name="Abbott J."/>
            <person name="Argyridou E."/>
            <person name="Bellosta P."/>
            <person name="Betancourt A.J."/>
            <person name="Colinet H."/>
            <person name="Eric K."/>
            <person name="Glaser-Schmitt A."/>
            <person name="Grath S."/>
            <person name="Jelic M."/>
            <person name="Kankare M."/>
            <person name="Kozeretska I."/>
            <person name="Loeschcke V."/>
            <person name="Montchamp-Moreau C."/>
            <person name="Ometto L."/>
            <person name="Onder B.S."/>
            <person name="Orengo D.J."/>
            <person name="Parsch J."/>
            <person name="Pascual M."/>
            <person name="Patenkovic A."/>
            <person name="Puerma E."/>
            <person name="Ritchie M.G."/>
            <person name="Rota-Stabelli O."/>
            <person name="Schou M.F."/>
            <person name="Serga S.V."/>
            <person name="Stamenkovic-Radak M."/>
            <person name="Tanaskovic M."/>
            <person name="Veselinovic M.S."/>
            <person name="Vieira J."/>
            <person name="Vieira C.P."/>
            <person name="Kapun M."/>
            <person name="Flatt T."/>
            <person name="Gonzalez J."/>
            <person name="Staubach F."/>
            <person name="Obbard D.J."/>
        </authorList>
    </citation>
    <scope>NUCLEOTIDE SEQUENCE</scope>
    <source>
        <strain evidence="2">DrosEU28 Tomelloso 2015</strain>
    </source>
</reference>
<sequence length="112" mass="11800">MSSMKGLGTSAINKITPECANIGKSVKVVSLVVLIMVIIATILLVAAIIYNYVKKTANDDAEVQAENEAKKKKVIGGLSITGAVVVFLSALAAIWEYSVLSKAVHRCIPVAN</sequence>
<dbReference type="GeneID" id="41701422"/>